<accession>A0A6C8H619</accession>
<sequence length="68" mass="7971">MLLDEAFELEGDTGTEFDVNALLRMDSGSWPYSSMRSHQTKREKVRTFPRWLAVILFTYSSRISALRR</sequence>
<feature type="non-terminal residue" evidence="1">
    <location>
        <position position="68"/>
    </location>
</feature>
<gene>
    <name evidence="1" type="ORF">LTSEUGA_1406</name>
</gene>
<proteinExistence type="predicted"/>
<comment type="caution">
    <text evidence="1">The sequence shown here is derived from an EMBL/GenBank/DDBJ whole genome shotgun (WGS) entry which is preliminary data.</text>
</comment>
<reference evidence="1 2" key="1">
    <citation type="journal article" date="2011" name="BMC Genomics">
        <title>Genome sequencing reveals diversification of virulence factor content and possible host adaptation in distinct subpopulations of Salmonella enterica.</title>
        <authorList>
            <person name="den Bakker H.C."/>
            <person name="Moreno Switt A.I."/>
            <person name="Govoni G."/>
            <person name="Cummings C.A."/>
            <person name="Ranieri M.L."/>
            <person name="Degoricija L."/>
            <person name="Hoelzer K."/>
            <person name="Rodriguez-Rivera L.D."/>
            <person name="Brown S."/>
            <person name="Bolchacova E."/>
            <person name="Furtado M.R."/>
            <person name="Wiedmann M."/>
        </authorList>
    </citation>
    <scope>NUCLEOTIDE SEQUENCE [LARGE SCALE GENOMIC DNA]</scope>
    <source>
        <strain evidence="1 2">R8-3404</strain>
    </source>
</reference>
<name>A0A6C8H619_SALET</name>
<protein>
    <submittedName>
        <fullName evidence="1">Uncharacterized protein</fullName>
    </submittedName>
</protein>
<dbReference type="Proteomes" id="UP000003915">
    <property type="component" value="Unassembled WGS sequence"/>
</dbReference>
<dbReference type="EMBL" id="AFCV01000377">
    <property type="protein sequence ID" value="EHC94058.1"/>
    <property type="molecule type" value="Genomic_DNA"/>
</dbReference>
<evidence type="ECO:0000313" key="1">
    <source>
        <dbReference type="EMBL" id="EHC94058.1"/>
    </source>
</evidence>
<organism evidence="1 2">
    <name type="scientific">Salmonella enterica subsp. enterica serovar Uganda str. R8-3404</name>
    <dbReference type="NCBI Taxonomy" id="913083"/>
    <lineage>
        <taxon>Bacteria</taxon>
        <taxon>Pseudomonadati</taxon>
        <taxon>Pseudomonadota</taxon>
        <taxon>Gammaproteobacteria</taxon>
        <taxon>Enterobacterales</taxon>
        <taxon>Enterobacteriaceae</taxon>
        <taxon>Salmonella</taxon>
    </lineage>
</organism>
<dbReference type="AlphaFoldDB" id="A0A6C8H619"/>
<evidence type="ECO:0000313" key="2">
    <source>
        <dbReference type="Proteomes" id="UP000003915"/>
    </source>
</evidence>